<dbReference type="PROSITE" id="PS51186">
    <property type="entry name" value="GNAT"/>
    <property type="match status" value="1"/>
</dbReference>
<keyword evidence="3" id="KW-0012">Acyltransferase</keyword>
<organism evidence="3 4">
    <name type="scientific">Enterococcus dongliensis</name>
    <dbReference type="NCBI Taxonomy" id="2559925"/>
    <lineage>
        <taxon>Bacteria</taxon>
        <taxon>Bacillati</taxon>
        <taxon>Bacillota</taxon>
        <taxon>Bacilli</taxon>
        <taxon>Lactobacillales</taxon>
        <taxon>Enterococcaceae</taxon>
        <taxon>Enterococcus</taxon>
    </lineage>
</organism>
<sequence length="148" mass="17236">MIKSTDELTTQELITIFQARTEVFVVEQHCPYQEVDEADRQAVHVWLEEKGELQAYTRILATDDEIHFGRVLVVKKFRGHQLGRKIVAKTLKEIERRYPNYPIKISAQAYLVDFYRSFGFKSNSEVYLEDGIPHIEMCLPKAVNQSDS</sequence>
<evidence type="ECO:0000313" key="5">
    <source>
        <dbReference type="Proteomes" id="UP001256547"/>
    </source>
</evidence>
<dbReference type="GO" id="GO:0016747">
    <property type="term" value="F:acyltransferase activity, transferring groups other than amino-acyl groups"/>
    <property type="evidence" value="ECO:0007669"/>
    <property type="project" value="InterPro"/>
</dbReference>
<dbReference type="Gene3D" id="3.40.630.30">
    <property type="match status" value="1"/>
</dbReference>
<feature type="domain" description="N-acetyltransferase" evidence="1">
    <location>
        <begin position="3"/>
        <end position="142"/>
    </location>
</feature>
<name>A0AAP5U0X7_9ENTE</name>
<evidence type="ECO:0000313" key="2">
    <source>
        <dbReference type="EMBL" id="MDT2596548.1"/>
    </source>
</evidence>
<dbReference type="Proteomes" id="UP001256547">
    <property type="component" value="Unassembled WGS sequence"/>
</dbReference>
<proteinExistence type="predicted"/>
<dbReference type="EMBL" id="JARPYR010000009">
    <property type="protein sequence ID" value="MDT2596548.1"/>
    <property type="molecule type" value="Genomic_DNA"/>
</dbReference>
<keyword evidence="5" id="KW-1185">Reference proteome</keyword>
<dbReference type="GeneID" id="86908906"/>
<dbReference type="SUPFAM" id="SSF55729">
    <property type="entry name" value="Acyl-CoA N-acyltransferases (Nat)"/>
    <property type="match status" value="1"/>
</dbReference>
<reference evidence="3 5" key="1">
    <citation type="submission" date="2023-03" db="EMBL/GenBank/DDBJ databases">
        <authorList>
            <person name="Shen W."/>
            <person name="Cai J."/>
        </authorList>
    </citation>
    <scope>NUCLEOTIDE SEQUENCE</scope>
    <source>
        <strain evidence="3">P55-2</strain>
        <strain evidence="2 5">P72-2</strain>
    </source>
</reference>
<dbReference type="InterPro" id="IPR000182">
    <property type="entry name" value="GNAT_dom"/>
</dbReference>
<protein>
    <submittedName>
        <fullName evidence="3">GNAT family N-acetyltransferase</fullName>
        <ecNumber evidence="3">2.3.1.-</ecNumber>
    </submittedName>
</protein>
<gene>
    <name evidence="3" type="ORF">P7D36_07370</name>
    <name evidence="2" type="ORF">P7D39_05825</name>
</gene>
<dbReference type="Pfam" id="PF13673">
    <property type="entry name" value="Acetyltransf_10"/>
    <property type="match status" value="1"/>
</dbReference>
<evidence type="ECO:0000313" key="4">
    <source>
        <dbReference type="Proteomes" id="UP001245561"/>
    </source>
</evidence>
<comment type="caution">
    <text evidence="3">The sequence shown here is derived from an EMBL/GenBank/DDBJ whole genome shotgun (WGS) entry which is preliminary data.</text>
</comment>
<keyword evidence="3" id="KW-0808">Transferase</keyword>
<accession>A0AAP5U0X7</accession>
<dbReference type="AlphaFoldDB" id="A0AAP5U0X7"/>
<evidence type="ECO:0000259" key="1">
    <source>
        <dbReference type="PROSITE" id="PS51186"/>
    </source>
</evidence>
<dbReference type="Proteomes" id="UP001245561">
    <property type="component" value="Unassembled WGS sequence"/>
</dbReference>
<dbReference type="RefSeq" id="WP_137604007.1">
    <property type="nucleotide sequence ID" value="NZ_JARPYR010000009.1"/>
</dbReference>
<dbReference type="EMBL" id="JARPYT010000009">
    <property type="protein sequence ID" value="MDT2637333.1"/>
    <property type="molecule type" value="Genomic_DNA"/>
</dbReference>
<dbReference type="EC" id="2.3.1.-" evidence="3"/>
<dbReference type="InterPro" id="IPR016181">
    <property type="entry name" value="Acyl_CoA_acyltransferase"/>
</dbReference>
<evidence type="ECO:0000313" key="3">
    <source>
        <dbReference type="EMBL" id="MDT2637333.1"/>
    </source>
</evidence>